<dbReference type="OrthoDB" id="60955at2759"/>
<evidence type="ECO:0000256" key="1">
    <source>
        <dbReference type="ARBA" id="ARBA00022574"/>
    </source>
</evidence>
<dbReference type="Pfam" id="PF00400">
    <property type="entry name" value="WD40"/>
    <property type="match status" value="2"/>
</dbReference>
<dbReference type="Proteomes" id="UP000014254">
    <property type="component" value="Unassembled WGS sequence"/>
</dbReference>
<dbReference type="CDD" id="cd16693">
    <property type="entry name" value="mRING-H2-C3H3C2_WDR24"/>
    <property type="match status" value="1"/>
</dbReference>
<dbReference type="GO" id="GO:0005829">
    <property type="term" value="C:cytosol"/>
    <property type="evidence" value="ECO:0007669"/>
    <property type="project" value="TreeGrafter"/>
</dbReference>
<dbReference type="VEuPathDB" id="FungiDB:HMPREF1544_03996"/>
<feature type="repeat" description="WD" evidence="6">
    <location>
        <begin position="214"/>
        <end position="247"/>
    </location>
</feature>
<reference evidence="10" key="1">
    <citation type="submission" date="2013-05" db="EMBL/GenBank/DDBJ databases">
        <title>The Genome sequence of Mucor circinelloides f. circinelloides 1006PhL.</title>
        <authorList>
            <consortium name="The Broad Institute Genomics Platform"/>
            <person name="Cuomo C."/>
            <person name="Earl A."/>
            <person name="Findley K."/>
            <person name="Lee S.C."/>
            <person name="Walker B."/>
            <person name="Young S."/>
            <person name="Zeng Q."/>
            <person name="Gargeya S."/>
            <person name="Fitzgerald M."/>
            <person name="Haas B."/>
            <person name="Abouelleil A."/>
            <person name="Allen A.W."/>
            <person name="Alvarado L."/>
            <person name="Arachchi H.M."/>
            <person name="Berlin A.M."/>
            <person name="Chapman S.B."/>
            <person name="Gainer-Dewar J."/>
            <person name="Goldberg J."/>
            <person name="Griggs A."/>
            <person name="Gujja S."/>
            <person name="Hansen M."/>
            <person name="Howarth C."/>
            <person name="Imamovic A."/>
            <person name="Ireland A."/>
            <person name="Larimer J."/>
            <person name="McCowan C."/>
            <person name="Murphy C."/>
            <person name="Pearson M."/>
            <person name="Poon T.W."/>
            <person name="Priest M."/>
            <person name="Roberts A."/>
            <person name="Saif S."/>
            <person name="Shea T."/>
            <person name="Sisk P."/>
            <person name="Sykes S."/>
            <person name="Wortman J."/>
            <person name="Nusbaum C."/>
            <person name="Birren B."/>
        </authorList>
    </citation>
    <scope>NUCLEOTIDE SEQUENCE [LARGE SCALE GENOMIC DNA]</scope>
    <source>
        <strain evidence="10">1006PhL</strain>
    </source>
</reference>
<dbReference type="GO" id="GO:1904263">
    <property type="term" value="P:positive regulation of TORC1 signaling"/>
    <property type="evidence" value="ECO:0007669"/>
    <property type="project" value="TreeGrafter"/>
</dbReference>
<dbReference type="PRINTS" id="PR00320">
    <property type="entry name" value="GPROTEINBRPT"/>
</dbReference>
<dbReference type="GO" id="GO:0005774">
    <property type="term" value="C:vacuolar membrane"/>
    <property type="evidence" value="ECO:0007669"/>
    <property type="project" value="TreeGrafter"/>
</dbReference>
<accession>S2JGX2</accession>
<dbReference type="FunCoup" id="S2JGX2">
    <property type="interactions" value="362"/>
</dbReference>
<dbReference type="PROSITE" id="PS50082">
    <property type="entry name" value="WD_REPEATS_2"/>
    <property type="match status" value="2"/>
</dbReference>
<dbReference type="InterPro" id="IPR049566">
    <property type="entry name" value="WDR59_RTC1-like_RING_Znf"/>
</dbReference>
<feature type="region of interest" description="Disordered" evidence="7">
    <location>
        <begin position="471"/>
        <end position="547"/>
    </location>
</feature>
<dbReference type="PROSITE" id="PS00678">
    <property type="entry name" value="WD_REPEATS_1"/>
    <property type="match status" value="1"/>
</dbReference>
<dbReference type="InterPro" id="IPR036322">
    <property type="entry name" value="WD40_repeat_dom_sf"/>
</dbReference>
<sequence length="728" mass="82889">MEDKYTMRERMSGAINALSVSPDGNSVVVAGREILKVFNIENSEITETHNLRAGSHFNLNYSSNDVKWGNNATKHKVATAATNGAIILWDLNKIGRKAERVITEHSRAVNRICFQPDNGNILLSASQDGMMKCWDFRDPKNGARYRFEGKSESVRDVQFNPVSIYEFAAAFETGTIQASGCFDQHSRDFDFFFFFFLLQKWDMRNPKALYDRKVSAHNGPCLTVDWHPNGKLVASGGRDKTIKVWDMTADSRRPLYTIRTMASVSRIQWRPGFENEIASCALLTDSRIHVWDIRRPHIAKYAFDEHDTTPTGFTWHTSSELLSVSKDKWFIRQDVRSSYRPFDLLKRNGVGWNVQGDIAFTIDKSSRELFVNENLITKPLAGSPKNYKRLGMKSALEEEVIQYIPPQSSGIVHMPLFDFEAFSIFAENYIISSENVAVACDINGELAWKMGRYRTAQTWKIIGMFYSDEPVEADPDDSVQEDMSEVDTSTENNTDLDDANQDNASFHIQEQDQDQADDDEEGEGDISQSSDGDLESLNTSNSSFVQHPSSPFNLRLPWKHEPVVMELLQYYTDQGDIQMCVTLYLVLEKYLNIDNERIEDWFTAYIELLHRFKLWSTATAIIKACKVQNVRERNENATTVNIACNTCFKLVNGTTGGSWACDKCHRLLNSCSLCHQTVRGLYVWCQGCNHGGHLIHMRDWFITEKLCPTGCGHTCVLQPLLLKQDLQP</sequence>
<protein>
    <recommendedName>
        <fullName evidence="8">WDR59/RTC1-like RING zinc finger domain-containing protein</fullName>
    </recommendedName>
</protein>
<feature type="compositionally biased region" description="Polar residues" evidence="7">
    <location>
        <begin position="536"/>
        <end position="547"/>
    </location>
</feature>
<dbReference type="OMA" id="EPMWLIS"/>
<keyword evidence="2" id="KW-0479">Metal-binding</keyword>
<keyword evidence="5" id="KW-0862">Zinc</keyword>
<dbReference type="Pfam" id="PF17120">
    <property type="entry name" value="zf-RING_16"/>
    <property type="match status" value="1"/>
</dbReference>
<dbReference type="InterPro" id="IPR001680">
    <property type="entry name" value="WD40_rpt"/>
</dbReference>
<feature type="compositionally biased region" description="Acidic residues" evidence="7">
    <location>
        <begin position="471"/>
        <end position="485"/>
    </location>
</feature>
<keyword evidence="4" id="KW-0863">Zinc-finger</keyword>
<keyword evidence="10" id="KW-1185">Reference proteome</keyword>
<organism evidence="9 10">
    <name type="scientific">Mucor circinelloides f. circinelloides (strain 1006PhL)</name>
    <name type="common">Mucormycosis agent</name>
    <name type="synonym">Calyptromyces circinelloides</name>
    <dbReference type="NCBI Taxonomy" id="1220926"/>
    <lineage>
        <taxon>Eukaryota</taxon>
        <taxon>Fungi</taxon>
        <taxon>Fungi incertae sedis</taxon>
        <taxon>Mucoromycota</taxon>
        <taxon>Mucoromycotina</taxon>
        <taxon>Mucoromycetes</taxon>
        <taxon>Mucorales</taxon>
        <taxon>Mucorineae</taxon>
        <taxon>Mucoraceae</taxon>
        <taxon>Mucor</taxon>
    </lineage>
</organism>
<dbReference type="GO" id="GO:0008270">
    <property type="term" value="F:zinc ion binding"/>
    <property type="evidence" value="ECO:0007669"/>
    <property type="project" value="UniProtKB-KW"/>
</dbReference>
<dbReference type="PROSITE" id="PS50294">
    <property type="entry name" value="WD_REPEATS_REGION"/>
    <property type="match status" value="2"/>
</dbReference>
<dbReference type="eggNOG" id="KOG0269">
    <property type="taxonomic scope" value="Eukaryota"/>
</dbReference>
<dbReference type="STRING" id="1220926.S2JGX2"/>
<evidence type="ECO:0000256" key="4">
    <source>
        <dbReference type="ARBA" id="ARBA00022771"/>
    </source>
</evidence>
<dbReference type="GO" id="GO:0061700">
    <property type="term" value="C:GATOR2 complex"/>
    <property type="evidence" value="ECO:0007669"/>
    <property type="project" value="TreeGrafter"/>
</dbReference>
<dbReference type="Gene3D" id="2.130.10.10">
    <property type="entry name" value="YVTN repeat-like/Quinoprotein amine dehydrogenase"/>
    <property type="match status" value="2"/>
</dbReference>
<dbReference type="InterPro" id="IPR015943">
    <property type="entry name" value="WD40/YVTN_repeat-like_dom_sf"/>
</dbReference>
<dbReference type="SUPFAM" id="SSF50978">
    <property type="entry name" value="WD40 repeat-like"/>
    <property type="match status" value="1"/>
</dbReference>
<gene>
    <name evidence="9" type="ORF">HMPREF1544_03996</name>
</gene>
<dbReference type="PANTHER" id="PTHR46200:SF1">
    <property type="entry name" value="GATOR COMPLEX PROTEIN WDR24"/>
    <property type="match status" value="1"/>
</dbReference>
<name>S2JGX2_MUCC1</name>
<evidence type="ECO:0000256" key="3">
    <source>
        <dbReference type="ARBA" id="ARBA00022737"/>
    </source>
</evidence>
<evidence type="ECO:0000256" key="2">
    <source>
        <dbReference type="ARBA" id="ARBA00022723"/>
    </source>
</evidence>
<evidence type="ECO:0000313" key="10">
    <source>
        <dbReference type="Proteomes" id="UP000014254"/>
    </source>
</evidence>
<evidence type="ECO:0000313" key="9">
    <source>
        <dbReference type="EMBL" id="EPB89129.1"/>
    </source>
</evidence>
<dbReference type="GO" id="GO:0016239">
    <property type="term" value="P:positive regulation of macroautophagy"/>
    <property type="evidence" value="ECO:0007669"/>
    <property type="project" value="TreeGrafter"/>
</dbReference>
<feature type="compositionally biased region" description="Acidic residues" evidence="7">
    <location>
        <begin position="511"/>
        <end position="524"/>
    </location>
</feature>
<evidence type="ECO:0000256" key="6">
    <source>
        <dbReference type="PROSITE-ProRule" id="PRU00221"/>
    </source>
</evidence>
<evidence type="ECO:0000256" key="5">
    <source>
        <dbReference type="ARBA" id="ARBA00022833"/>
    </source>
</evidence>
<keyword evidence="3" id="KW-0677">Repeat</keyword>
<dbReference type="InterPro" id="IPR037590">
    <property type="entry name" value="WDR24"/>
</dbReference>
<dbReference type="PANTHER" id="PTHR46200">
    <property type="entry name" value="GATOR COMPLEX PROTEIN WDR24"/>
    <property type="match status" value="1"/>
</dbReference>
<dbReference type="AlphaFoldDB" id="S2JGX2"/>
<proteinExistence type="predicted"/>
<dbReference type="InterPro" id="IPR020472">
    <property type="entry name" value="WD40_PAC1"/>
</dbReference>
<feature type="repeat" description="WD" evidence="6">
    <location>
        <begin position="102"/>
        <end position="144"/>
    </location>
</feature>
<feature type="domain" description="WDR59/RTC1-like RING zinc finger" evidence="8">
    <location>
        <begin position="668"/>
        <end position="716"/>
    </location>
</feature>
<dbReference type="EMBL" id="KE123939">
    <property type="protein sequence ID" value="EPB89129.1"/>
    <property type="molecule type" value="Genomic_DNA"/>
</dbReference>
<keyword evidence="1 6" id="KW-0853">WD repeat</keyword>
<dbReference type="SMART" id="SM00320">
    <property type="entry name" value="WD40"/>
    <property type="match status" value="6"/>
</dbReference>
<dbReference type="InterPro" id="IPR019775">
    <property type="entry name" value="WD40_repeat_CS"/>
</dbReference>
<evidence type="ECO:0000256" key="7">
    <source>
        <dbReference type="SAM" id="MobiDB-lite"/>
    </source>
</evidence>
<evidence type="ECO:0000259" key="8">
    <source>
        <dbReference type="Pfam" id="PF17120"/>
    </source>
</evidence>
<dbReference type="InParanoid" id="S2JGX2"/>